<proteinExistence type="predicted"/>
<comment type="caution">
    <text evidence="1">The sequence shown here is derived from an EMBL/GenBank/DDBJ whole genome shotgun (WGS) entry which is preliminary data.</text>
</comment>
<gene>
    <name evidence="1" type="ORF">IF1G_01593</name>
</gene>
<keyword evidence="2" id="KW-1185">Reference proteome</keyword>
<evidence type="ECO:0000313" key="2">
    <source>
        <dbReference type="Proteomes" id="UP000315783"/>
    </source>
</evidence>
<dbReference type="Proteomes" id="UP000315783">
    <property type="component" value="Unassembled WGS sequence"/>
</dbReference>
<organism evidence="1 2">
    <name type="scientific">Cordyceps javanica</name>
    <dbReference type="NCBI Taxonomy" id="43265"/>
    <lineage>
        <taxon>Eukaryota</taxon>
        <taxon>Fungi</taxon>
        <taxon>Dikarya</taxon>
        <taxon>Ascomycota</taxon>
        <taxon>Pezizomycotina</taxon>
        <taxon>Sordariomycetes</taxon>
        <taxon>Hypocreomycetidae</taxon>
        <taxon>Hypocreales</taxon>
        <taxon>Cordycipitaceae</taxon>
        <taxon>Cordyceps</taxon>
    </lineage>
</organism>
<protein>
    <submittedName>
        <fullName evidence="1">Uncharacterized protein</fullName>
    </submittedName>
</protein>
<reference evidence="1 2" key="1">
    <citation type="journal article" date="2019" name="Appl. Microbiol. Biotechnol.">
        <title>Genome sequence of Isaria javanica and comparative genome analysis insights into family S53 peptidase evolution in fungal entomopathogens.</title>
        <authorList>
            <person name="Lin R."/>
            <person name="Zhang X."/>
            <person name="Xin B."/>
            <person name="Zou M."/>
            <person name="Gao Y."/>
            <person name="Qin F."/>
            <person name="Hu Q."/>
            <person name="Xie B."/>
            <person name="Cheng X."/>
        </authorList>
    </citation>
    <scope>NUCLEOTIDE SEQUENCE [LARGE SCALE GENOMIC DNA]</scope>
    <source>
        <strain evidence="1 2">IJ1G</strain>
    </source>
</reference>
<evidence type="ECO:0000313" key="1">
    <source>
        <dbReference type="EMBL" id="TQV99378.1"/>
    </source>
</evidence>
<dbReference type="AlphaFoldDB" id="A0A545VCC8"/>
<sequence length="76" mass="8932">MKNRKRVEEDCRVFIHEPWQTRLLVWQRPLVVRRRPGYQGMPLAALTGRRRLARWCASCMARYLSTGIDDGCTPTT</sequence>
<dbReference type="EMBL" id="SPUK01000002">
    <property type="protein sequence ID" value="TQV99378.1"/>
    <property type="molecule type" value="Genomic_DNA"/>
</dbReference>
<name>A0A545VCC8_9HYPO</name>
<accession>A0A545VCC8</accession>